<dbReference type="Pfam" id="PF00037">
    <property type="entry name" value="Fer4"/>
    <property type="match status" value="1"/>
</dbReference>
<dbReference type="AlphaFoldDB" id="A0A645AWT3"/>
<dbReference type="Gene3D" id="3.30.70.20">
    <property type="match status" value="1"/>
</dbReference>
<sequence length="210" mass="23514">MAVTIIAGDCIGCGNCVAVCSFDALSLNDGIAVVNPDLCLEKGPNQTAEGELTESVIIIERKKIDHAKSQPFVTKRIVAKMESGQFCPIGVACEQQCPTLAIFPTWIFVETRYGTTYKTFGEGEYIGGLTLQEALDNCRQASVKPLQEQILAELRSKYDAIEVLQWRVEYAIVHENQHSPVEYWTVFAYILDITYDVWMLNPRLKEGTKR</sequence>
<name>A0A645AWT3_9ZZZZ</name>
<gene>
    <name evidence="2" type="ORF">SDC9_104453</name>
</gene>
<protein>
    <recommendedName>
        <fullName evidence="1">4Fe-4S ferredoxin-type domain-containing protein</fullName>
    </recommendedName>
</protein>
<feature type="domain" description="4Fe-4S ferredoxin-type" evidence="1">
    <location>
        <begin position="1"/>
        <end position="30"/>
    </location>
</feature>
<evidence type="ECO:0000259" key="1">
    <source>
        <dbReference type="PROSITE" id="PS51379"/>
    </source>
</evidence>
<dbReference type="PROSITE" id="PS51379">
    <property type="entry name" value="4FE4S_FER_2"/>
    <property type="match status" value="1"/>
</dbReference>
<reference evidence="2" key="1">
    <citation type="submission" date="2019-08" db="EMBL/GenBank/DDBJ databases">
        <authorList>
            <person name="Kucharzyk K."/>
            <person name="Murdoch R.W."/>
            <person name="Higgins S."/>
            <person name="Loffler F."/>
        </authorList>
    </citation>
    <scope>NUCLEOTIDE SEQUENCE</scope>
</reference>
<dbReference type="EMBL" id="VSSQ01016368">
    <property type="protein sequence ID" value="MPM57630.1"/>
    <property type="molecule type" value="Genomic_DNA"/>
</dbReference>
<dbReference type="InterPro" id="IPR017896">
    <property type="entry name" value="4Fe4S_Fe-S-bd"/>
</dbReference>
<comment type="caution">
    <text evidence="2">The sequence shown here is derived from an EMBL/GenBank/DDBJ whole genome shotgun (WGS) entry which is preliminary data.</text>
</comment>
<accession>A0A645AWT3</accession>
<proteinExistence type="predicted"/>
<organism evidence="2">
    <name type="scientific">bioreactor metagenome</name>
    <dbReference type="NCBI Taxonomy" id="1076179"/>
    <lineage>
        <taxon>unclassified sequences</taxon>
        <taxon>metagenomes</taxon>
        <taxon>ecological metagenomes</taxon>
    </lineage>
</organism>
<dbReference type="SUPFAM" id="SSF54862">
    <property type="entry name" value="4Fe-4S ferredoxins"/>
    <property type="match status" value="1"/>
</dbReference>
<evidence type="ECO:0000313" key="2">
    <source>
        <dbReference type="EMBL" id="MPM57630.1"/>
    </source>
</evidence>